<feature type="transmembrane region" description="Helical" evidence="5">
    <location>
        <begin position="135"/>
        <end position="161"/>
    </location>
</feature>
<dbReference type="Proteomes" id="UP000198711">
    <property type="component" value="Unassembled WGS sequence"/>
</dbReference>
<name>A0A8X8IFR1_9BACT</name>
<evidence type="ECO:0000256" key="2">
    <source>
        <dbReference type="ARBA" id="ARBA00022692"/>
    </source>
</evidence>
<evidence type="ECO:0000256" key="4">
    <source>
        <dbReference type="ARBA" id="ARBA00023136"/>
    </source>
</evidence>
<feature type="transmembrane region" description="Helical" evidence="5">
    <location>
        <begin position="256"/>
        <end position="278"/>
    </location>
</feature>
<dbReference type="EMBL" id="FNNO01000021">
    <property type="protein sequence ID" value="SDX59816.1"/>
    <property type="molecule type" value="Genomic_DNA"/>
</dbReference>
<keyword evidence="8" id="KW-1185">Reference proteome</keyword>
<feature type="transmembrane region" description="Helical" evidence="5">
    <location>
        <begin position="50"/>
        <end position="66"/>
    </location>
</feature>
<feature type="domain" description="O-antigen ligase-related" evidence="6">
    <location>
        <begin position="211"/>
        <end position="376"/>
    </location>
</feature>
<gene>
    <name evidence="7" type="ORF">SAMN05444410_1214</name>
</gene>
<accession>A0A8X8IFR1</accession>
<evidence type="ECO:0000256" key="5">
    <source>
        <dbReference type="SAM" id="Phobius"/>
    </source>
</evidence>
<evidence type="ECO:0000313" key="8">
    <source>
        <dbReference type="Proteomes" id="UP000198711"/>
    </source>
</evidence>
<comment type="subcellular location">
    <subcellularLocation>
        <location evidence="1">Membrane</location>
        <topology evidence="1">Multi-pass membrane protein</topology>
    </subcellularLocation>
</comment>
<dbReference type="SUPFAM" id="SSF48452">
    <property type="entry name" value="TPR-like"/>
    <property type="match status" value="2"/>
</dbReference>
<feature type="transmembrane region" description="Helical" evidence="5">
    <location>
        <begin position="181"/>
        <end position="199"/>
    </location>
</feature>
<proteinExistence type="predicted"/>
<dbReference type="InterPro" id="IPR007016">
    <property type="entry name" value="O-antigen_ligase-rel_domated"/>
</dbReference>
<keyword evidence="4 5" id="KW-0472">Membrane</keyword>
<sequence length="811" mass="90203">MRSHTAPPVSTPLPFKEIRDGGLLLLCCVLYMAVHFIPNLGGYDVMGSQWFYLALLDFVAAIFILLNKSDYKAGARRIFSDRFTHLYMALVLLAGLSIFAAINKTEMLVCYVRLVTTVVAFLNLSVLLNNRVHLFGLIAQVVSMVLLLESLYALYTFFQGISSVKLDTLILSLKSNTGNKNIFAASLVVKVPFALYCIYTQKISGRILNLAALFLGILSIFIVNARSSYVGLLLVAGIYIAFCLLSFRKDKRKELLLYRAAYLLLPLLIALFCANMILTSAQSFQDEKGGYGTVTERLGTIGLTNDASNYRFALWRHAIDYSKHHPLMGCGFGNWKLASIPYEKEYIDDLNVPAHSHNDFLETTAELGLAGGMLLLALFVVLIVYTVRTLRSNADNHVKLAAVFSLLALAGYFVDAALNFPGERPVMQVFFALITALNVTAFNKSRESAASGQAQAVETSQDTNAIPPSTSYALFTMLAMLPVINLTFLTYQSLRAQLVVLPDLDNEALTLPLNQVSHIFPSIPNLTSTGQPIDAIVGRYFYENKQYEQAIQLFDKGSKANPYIFYSDFMKADVYYVRNQVDSAYKYATIAYYNRPRAKTYYQTLIAVCAKKKDTAAINKAFFTYTRYRRLQPFGWNMYLMGTLNVLQKGTKELLSMADSALRLFPQDPDLLVRRQEIINSMGIPTNGFQVPPNLQSTYQQLQAAGKDAFGRNDFNNAALYFVKAASISSEDYSNNENAAISYFNMKEYAKSIVYFDKVIESKKASDGKSEFFKGAALINLGKKAEGCALLQAAKAKGYQAAEAIIRSNCG</sequence>
<dbReference type="PANTHER" id="PTHR37422">
    <property type="entry name" value="TEICHURONIC ACID BIOSYNTHESIS PROTEIN TUAE"/>
    <property type="match status" value="1"/>
</dbReference>
<feature type="transmembrane region" description="Helical" evidence="5">
    <location>
        <begin position="367"/>
        <end position="388"/>
    </location>
</feature>
<feature type="transmembrane region" description="Helical" evidence="5">
    <location>
        <begin position="21"/>
        <end position="38"/>
    </location>
</feature>
<keyword evidence="7" id="KW-0436">Ligase</keyword>
<evidence type="ECO:0000256" key="3">
    <source>
        <dbReference type="ARBA" id="ARBA00022989"/>
    </source>
</evidence>
<dbReference type="Pfam" id="PF04932">
    <property type="entry name" value="Wzy_C"/>
    <property type="match status" value="1"/>
</dbReference>
<dbReference type="AlphaFoldDB" id="A0A8X8IFR1"/>
<organism evidence="7 8">
    <name type="scientific">Hydrobacter penzbergensis</name>
    <dbReference type="NCBI Taxonomy" id="1235997"/>
    <lineage>
        <taxon>Bacteria</taxon>
        <taxon>Pseudomonadati</taxon>
        <taxon>Bacteroidota</taxon>
        <taxon>Chitinophagia</taxon>
        <taxon>Chitinophagales</taxon>
        <taxon>Chitinophagaceae</taxon>
        <taxon>Hydrobacter</taxon>
    </lineage>
</organism>
<comment type="caution">
    <text evidence="7">The sequence shown here is derived from an EMBL/GenBank/DDBJ whole genome shotgun (WGS) entry which is preliminary data.</text>
</comment>
<feature type="transmembrane region" description="Helical" evidence="5">
    <location>
        <begin position="400"/>
        <end position="420"/>
    </location>
</feature>
<keyword evidence="2 5" id="KW-0812">Transmembrane</keyword>
<reference evidence="7 8" key="1">
    <citation type="submission" date="2016-10" db="EMBL/GenBank/DDBJ databases">
        <authorList>
            <person name="Varghese N."/>
            <person name="Submissions S."/>
        </authorList>
    </citation>
    <scope>NUCLEOTIDE SEQUENCE [LARGE SCALE GENOMIC DNA]</scope>
    <source>
        <strain evidence="7 8">DSM 25353</strain>
    </source>
</reference>
<dbReference type="Gene3D" id="1.25.40.10">
    <property type="entry name" value="Tetratricopeptide repeat domain"/>
    <property type="match status" value="2"/>
</dbReference>
<dbReference type="GO" id="GO:0016020">
    <property type="term" value="C:membrane"/>
    <property type="evidence" value="ECO:0007669"/>
    <property type="project" value="UniProtKB-SubCell"/>
</dbReference>
<feature type="transmembrane region" description="Helical" evidence="5">
    <location>
        <begin position="86"/>
        <end position="102"/>
    </location>
</feature>
<feature type="transmembrane region" description="Helical" evidence="5">
    <location>
        <begin position="206"/>
        <end position="223"/>
    </location>
</feature>
<dbReference type="InterPro" id="IPR011990">
    <property type="entry name" value="TPR-like_helical_dom_sf"/>
</dbReference>
<protein>
    <submittedName>
        <fullName evidence="7">O-antigen ligase</fullName>
    </submittedName>
</protein>
<dbReference type="InterPro" id="IPR051533">
    <property type="entry name" value="WaaL-like"/>
</dbReference>
<dbReference type="GO" id="GO:0016874">
    <property type="term" value="F:ligase activity"/>
    <property type="evidence" value="ECO:0007669"/>
    <property type="project" value="UniProtKB-KW"/>
</dbReference>
<evidence type="ECO:0000313" key="7">
    <source>
        <dbReference type="EMBL" id="SDX59816.1"/>
    </source>
</evidence>
<keyword evidence="3 5" id="KW-1133">Transmembrane helix</keyword>
<evidence type="ECO:0000256" key="1">
    <source>
        <dbReference type="ARBA" id="ARBA00004141"/>
    </source>
</evidence>
<feature type="transmembrane region" description="Helical" evidence="5">
    <location>
        <begin position="108"/>
        <end position="128"/>
    </location>
</feature>
<evidence type="ECO:0000259" key="6">
    <source>
        <dbReference type="Pfam" id="PF04932"/>
    </source>
</evidence>
<feature type="transmembrane region" description="Helical" evidence="5">
    <location>
        <begin position="229"/>
        <end position="247"/>
    </location>
</feature>
<dbReference type="PANTHER" id="PTHR37422:SF23">
    <property type="entry name" value="TEICHURONIC ACID BIOSYNTHESIS PROTEIN TUAE"/>
    <property type="match status" value="1"/>
</dbReference>